<proteinExistence type="predicted"/>
<sequence length="480" mass="53907">MDALSANDSSATLVDNFGNGSGLWIPGGTEEDEDVFQRSDVRVGLIFTYSLVFCCCFFGIPAESPSAPGRKPVPSFLLSILSQSSLPATPHRSGSLSYSPQKGGNLLVVVVVVVHRRMRTITNFFLTNLAVADLCVGLFCVYQNLSIYLMDEWPLGDFLCRMYFFVQALSYTASVGILTVICVERYIAIVHPMWSKHVITIRRLRIVVLSVWLVSAGFCSPRLVMCGTAEVPSHSDPSRTVHICIMRRFMYDSRLYDMLNFVVCFFIPLAIMAVMYSIIGLQLWRSSVPTAYSSSPRRATLELVPIPHEGAQSRESLLQSPRGLKRIRCTPKKPPCPSVANQIQQHYQQQAAATVLRARRKVVRLLVAVVLGFAVCNLPFHARKFYQYWSSRYEGASKSAVSLTILTTLILYMNSFINPILYAFLSDNFRRSMKDVLMCRSRKKIRRLSSNRSNGKTTASSVFQHQENTLLAHHHTNGFV</sequence>
<comment type="caution">
    <text evidence="1">The sequence shown here is derived from an EMBL/GenBank/DDBJ whole genome shotgun (WGS) entry which is preliminary data.</text>
</comment>
<evidence type="ECO:0000313" key="1">
    <source>
        <dbReference type="EMBL" id="KAG0413196.1"/>
    </source>
</evidence>
<accession>A0AC60P1K9</accession>
<organism evidence="1 2">
    <name type="scientific">Ixodes persulcatus</name>
    <name type="common">Taiga tick</name>
    <dbReference type="NCBI Taxonomy" id="34615"/>
    <lineage>
        <taxon>Eukaryota</taxon>
        <taxon>Metazoa</taxon>
        <taxon>Ecdysozoa</taxon>
        <taxon>Arthropoda</taxon>
        <taxon>Chelicerata</taxon>
        <taxon>Arachnida</taxon>
        <taxon>Acari</taxon>
        <taxon>Parasitiformes</taxon>
        <taxon>Ixodida</taxon>
        <taxon>Ixodoidea</taxon>
        <taxon>Ixodidae</taxon>
        <taxon>Ixodinae</taxon>
        <taxon>Ixodes</taxon>
    </lineage>
</organism>
<protein>
    <submittedName>
        <fullName evidence="1">Uncharacterized protein</fullName>
    </submittedName>
</protein>
<name>A0AC60P1K9_IXOPE</name>
<reference evidence="1 2" key="1">
    <citation type="journal article" date="2020" name="Cell">
        <title>Large-Scale Comparative Analyses of Tick Genomes Elucidate Their Genetic Diversity and Vector Capacities.</title>
        <authorList>
            <consortium name="Tick Genome and Microbiome Consortium (TIGMIC)"/>
            <person name="Jia N."/>
            <person name="Wang J."/>
            <person name="Shi W."/>
            <person name="Du L."/>
            <person name="Sun Y."/>
            <person name="Zhan W."/>
            <person name="Jiang J.F."/>
            <person name="Wang Q."/>
            <person name="Zhang B."/>
            <person name="Ji P."/>
            <person name="Bell-Sakyi L."/>
            <person name="Cui X.M."/>
            <person name="Yuan T.T."/>
            <person name="Jiang B.G."/>
            <person name="Yang W.F."/>
            <person name="Lam T.T."/>
            <person name="Chang Q.C."/>
            <person name="Ding S.J."/>
            <person name="Wang X.J."/>
            <person name="Zhu J.G."/>
            <person name="Ruan X.D."/>
            <person name="Zhao L."/>
            <person name="Wei J.T."/>
            <person name="Ye R.Z."/>
            <person name="Que T.C."/>
            <person name="Du C.H."/>
            <person name="Zhou Y.H."/>
            <person name="Cheng J.X."/>
            <person name="Dai P.F."/>
            <person name="Guo W.B."/>
            <person name="Han X.H."/>
            <person name="Huang E.J."/>
            <person name="Li L.F."/>
            <person name="Wei W."/>
            <person name="Gao Y.C."/>
            <person name="Liu J.Z."/>
            <person name="Shao H.Z."/>
            <person name="Wang X."/>
            <person name="Wang C.C."/>
            <person name="Yang T.C."/>
            <person name="Huo Q.B."/>
            <person name="Li W."/>
            <person name="Chen H.Y."/>
            <person name="Chen S.E."/>
            <person name="Zhou L.G."/>
            <person name="Ni X.B."/>
            <person name="Tian J.H."/>
            <person name="Sheng Y."/>
            <person name="Liu T."/>
            <person name="Pan Y.S."/>
            <person name="Xia L.Y."/>
            <person name="Li J."/>
            <person name="Zhao F."/>
            <person name="Cao W.C."/>
        </authorList>
    </citation>
    <scope>NUCLEOTIDE SEQUENCE [LARGE SCALE GENOMIC DNA]</scope>
    <source>
        <strain evidence="1">Iper-2018</strain>
    </source>
</reference>
<keyword evidence="2" id="KW-1185">Reference proteome</keyword>
<dbReference type="EMBL" id="JABSTQ010011283">
    <property type="protein sequence ID" value="KAG0413196.1"/>
    <property type="molecule type" value="Genomic_DNA"/>
</dbReference>
<gene>
    <name evidence="1" type="ORF">HPB47_009670</name>
</gene>
<dbReference type="Proteomes" id="UP000805193">
    <property type="component" value="Unassembled WGS sequence"/>
</dbReference>
<evidence type="ECO:0000313" key="2">
    <source>
        <dbReference type="Proteomes" id="UP000805193"/>
    </source>
</evidence>